<organism evidence="5 6">
    <name type="scientific">Lipomyces starkeyi NRRL Y-11557</name>
    <dbReference type="NCBI Taxonomy" id="675824"/>
    <lineage>
        <taxon>Eukaryota</taxon>
        <taxon>Fungi</taxon>
        <taxon>Dikarya</taxon>
        <taxon>Ascomycota</taxon>
        <taxon>Saccharomycotina</taxon>
        <taxon>Lipomycetes</taxon>
        <taxon>Lipomycetales</taxon>
        <taxon>Lipomycetaceae</taxon>
        <taxon>Lipomyces</taxon>
    </lineage>
</organism>
<dbReference type="Pfam" id="PF10280">
    <property type="entry name" value="Med11"/>
    <property type="match status" value="1"/>
</dbReference>
<dbReference type="GO" id="GO:0006357">
    <property type="term" value="P:regulation of transcription by RNA polymerase II"/>
    <property type="evidence" value="ECO:0007669"/>
    <property type="project" value="InterPro"/>
</dbReference>
<evidence type="ECO:0000256" key="1">
    <source>
        <dbReference type="ARBA" id="ARBA00004123"/>
    </source>
</evidence>
<evidence type="ECO:0000313" key="5">
    <source>
        <dbReference type="EMBL" id="ODQ73151.1"/>
    </source>
</evidence>
<evidence type="ECO:0000256" key="4">
    <source>
        <dbReference type="RuleBase" id="RU364147"/>
    </source>
</evidence>
<dbReference type="GO" id="GO:0003712">
    <property type="term" value="F:transcription coregulator activity"/>
    <property type="evidence" value="ECO:0007669"/>
    <property type="project" value="InterPro"/>
</dbReference>
<dbReference type="AlphaFoldDB" id="A0A1E3Q666"/>
<keyword evidence="6" id="KW-1185">Reference proteome</keyword>
<name>A0A1E3Q666_LIPST</name>
<reference evidence="5 6" key="1">
    <citation type="journal article" date="2016" name="Proc. Natl. Acad. Sci. U.S.A.">
        <title>Comparative genomics of biotechnologically important yeasts.</title>
        <authorList>
            <person name="Riley R."/>
            <person name="Haridas S."/>
            <person name="Wolfe K.H."/>
            <person name="Lopes M.R."/>
            <person name="Hittinger C.T."/>
            <person name="Goeker M."/>
            <person name="Salamov A.A."/>
            <person name="Wisecaver J.H."/>
            <person name="Long T.M."/>
            <person name="Calvey C.H."/>
            <person name="Aerts A.L."/>
            <person name="Barry K.W."/>
            <person name="Choi C."/>
            <person name="Clum A."/>
            <person name="Coughlan A.Y."/>
            <person name="Deshpande S."/>
            <person name="Douglass A.P."/>
            <person name="Hanson S.J."/>
            <person name="Klenk H.-P."/>
            <person name="LaButti K.M."/>
            <person name="Lapidus A."/>
            <person name="Lindquist E.A."/>
            <person name="Lipzen A.M."/>
            <person name="Meier-Kolthoff J.P."/>
            <person name="Ohm R.A."/>
            <person name="Otillar R.P."/>
            <person name="Pangilinan J.L."/>
            <person name="Peng Y."/>
            <person name="Rokas A."/>
            <person name="Rosa C.A."/>
            <person name="Scheuner C."/>
            <person name="Sibirny A.A."/>
            <person name="Slot J.C."/>
            <person name="Stielow J.B."/>
            <person name="Sun H."/>
            <person name="Kurtzman C.P."/>
            <person name="Blackwell M."/>
            <person name="Grigoriev I.V."/>
            <person name="Jeffries T.W."/>
        </authorList>
    </citation>
    <scope>NUCLEOTIDE SEQUENCE [LARGE SCALE GENOMIC DNA]</scope>
    <source>
        <strain evidence="5 6">NRRL Y-11557</strain>
    </source>
</reference>
<dbReference type="OrthoDB" id="5418434at2759"/>
<gene>
    <name evidence="4" type="primary">MED11</name>
    <name evidence="5" type="ORF">LIPSTDRAFT_104772</name>
</gene>
<evidence type="ECO:0000256" key="3">
    <source>
        <dbReference type="ARBA" id="ARBA00023242"/>
    </source>
</evidence>
<comment type="subunit">
    <text evidence="4">Component of the Mediator complex.</text>
</comment>
<keyword evidence="4" id="KW-0804">Transcription</keyword>
<keyword evidence="4" id="KW-0010">Activator</keyword>
<dbReference type="GO" id="GO:0016592">
    <property type="term" value="C:mediator complex"/>
    <property type="evidence" value="ECO:0007669"/>
    <property type="project" value="InterPro"/>
</dbReference>
<dbReference type="EMBL" id="KV454294">
    <property type="protein sequence ID" value="ODQ73151.1"/>
    <property type="molecule type" value="Genomic_DNA"/>
</dbReference>
<keyword evidence="4" id="KW-0805">Transcription regulation</keyword>
<evidence type="ECO:0000313" key="6">
    <source>
        <dbReference type="Proteomes" id="UP000094385"/>
    </source>
</evidence>
<comment type="subcellular location">
    <subcellularLocation>
        <location evidence="1 4">Nucleus</location>
    </subcellularLocation>
</comment>
<sequence length="128" mass="13775">MEDKPEVPSTTSLIAEGATKHLTNLQKLDDEIIALLAHASKSLQSLNEPSTQSDDQAKQDFQTHASNFFAGLESVTVGLRKEAKALQDANMLGTTVTTKAEWVGGQKEKEGIAAAESVLRKLDTHGED</sequence>
<proteinExistence type="inferred from homology"/>
<keyword evidence="3 4" id="KW-0539">Nucleus</keyword>
<dbReference type="Gene3D" id="1.10.287.3490">
    <property type="match status" value="1"/>
</dbReference>
<dbReference type="Proteomes" id="UP000094385">
    <property type="component" value="Unassembled WGS sequence"/>
</dbReference>
<accession>A0A1E3Q666</accession>
<comment type="similarity">
    <text evidence="2 4">Belongs to the Mediator complex subunit 11 family.</text>
</comment>
<protein>
    <recommendedName>
        <fullName evidence="4">Mediator of RNA polymerase II transcription subunit 11</fullName>
    </recommendedName>
    <alternativeName>
        <fullName evidence="4">Mediator complex subunit 11</fullName>
    </alternativeName>
</protein>
<evidence type="ECO:0000256" key="2">
    <source>
        <dbReference type="ARBA" id="ARBA00008186"/>
    </source>
</evidence>
<dbReference type="InterPro" id="IPR019404">
    <property type="entry name" value="Mediator_Med11"/>
</dbReference>
<comment type="function">
    <text evidence="4">Component of the Mediator complex, a coactivator involved in the regulated transcription of nearly all RNA polymerase II-dependent genes. Mediator functions as a bridge to convey information from gene-specific regulatory proteins to the basal RNA polymerase II transcription machinery. Mediator is recruited to promoters by direct interactions with regulatory proteins and serves as a scaffold for the assembly of a functional pre-initiation complex with RNA polymerase II and the general transcription factors.</text>
</comment>